<gene>
    <name evidence="2" type="ORF">AD953_07290</name>
</gene>
<proteinExistence type="predicted"/>
<evidence type="ECO:0000259" key="1">
    <source>
        <dbReference type="Pfam" id="PF02627"/>
    </source>
</evidence>
<reference evidence="2 3" key="1">
    <citation type="submission" date="2015-06" db="EMBL/GenBank/DDBJ databases">
        <title>Improved classification and identification of acetic acid bacteria using matrix-assisted laser desorption/ionization time-of-flight mass spectrometry; Gluconobacter nephelii and Gluconobacter uchimurae are later heterotypic synonyms of Gluconobacter japonicus and Gluconobacter oxydans, respectively.</title>
        <authorList>
            <person name="Li L."/>
            <person name="Cleenwerck I."/>
            <person name="De Vuyst L."/>
            <person name="Vandamme P."/>
        </authorList>
    </citation>
    <scope>NUCLEOTIDE SEQUENCE [LARGE SCALE GENOMIC DNA]</scope>
    <source>
        <strain evidence="2 3">LMG 1604</strain>
    </source>
</reference>
<organism evidence="2 3">
    <name type="scientific">Acetobacter malorum</name>
    <dbReference type="NCBI Taxonomy" id="178901"/>
    <lineage>
        <taxon>Bacteria</taxon>
        <taxon>Pseudomonadati</taxon>
        <taxon>Pseudomonadota</taxon>
        <taxon>Alphaproteobacteria</taxon>
        <taxon>Acetobacterales</taxon>
        <taxon>Acetobacteraceae</taxon>
        <taxon>Acetobacter</taxon>
    </lineage>
</organism>
<dbReference type="EMBL" id="LHZZ01000525">
    <property type="protein sequence ID" value="KXV75475.1"/>
    <property type="molecule type" value="Genomic_DNA"/>
</dbReference>
<dbReference type="GO" id="GO:0051920">
    <property type="term" value="F:peroxiredoxin activity"/>
    <property type="evidence" value="ECO:0007669"/>
    <property type="project" value="InterPro"/>
</dbReference>
<sequence length="108" mass="11942">MSDTPSAARKAFGDIAPALAEYSDKVLFGDVWERPELSPRDRSLVTVSSLISLYRTNELGFHIRKALENGVTREEIIEVITHLAFYSGRPTASTALTIARGVFDENKS</sequence>
<dbReference type="SUPFAM" id="SSF69118">
    <property type="entry name" value="AhpD-like"/>
    <property type="match status" value="1"/>
</dbReference>
<dbReference type="PANTHER" id="PTHR33570:SF9">
    <property type="entry name" value="BLL4600 PROTEIN"/>
    <property type="match status" value="1"/>
</dbReference>
<dbReference type="RefSeq" id="WP_061490931.1">
    <property type="nucleotide sequence ID" value="NZ_LHZZ01000525.1"/>
</dbReference>
<evidence type="ECO:0000313" key="3">
    <source>
        <dbReference type="Proteomes" id="UP000075538"/>
    </source>
</evidence>
<dbReference type="PANTHER" id="PTHR33570">
    <property type="entry name" value="4-CARBOXYMUCONOLACTONE DECARBOXYLASE FAMILY PROTEIN"/>
    <property type="match status" value="1"/>
</dbReference>
<accession>A0A149V5P7</accession>
<dbReference type="InterPro" id="IPR029032">
    <property type="entry name" value="AhpD-like"/>
</dbReference>
<comment type="caution">
    <text evidence="2">The sequence shown here is derived from an EMBL/GenBank/DDBJ whole genome shotgun (WGS) entry which is preliminary data.</text>
</comment>
<dbReference type="AlphaFoldDB" id="A0A149V5P7"/>
<name>A0A149V5P7_9PROT</name>
<protein>
    <submittedName>
        <fullName evidence="2">4-carboxymuconolactone decarboxylase</fullName>
    </submittedName>
</protein>
<dbReference type="Pfam" id="PF02627">
    <property type="entry name" value="CMD"/>
    <property type="match status" value="1"/>
</dbReference>
<dbReference type="Proteomes" id="UP000075538">
    <property type="component" value="Unassembled WGS sequence"/>
</dbReference>
<dbReference type="InterPro" id="IPR003779">
    <property type="entry name" value="CMD-like"/>
</dbReference>
<dbReference type="Gene3D" id="1.20.1290.10">
    <property type="entry name" value="AhpD-like"/>
    <property type="match status" value="1"/>
</dbReference>
<feature type="domain" description="Carboxymuconolactone decarboxylase-like" evidence="1">
    <location>
        <begin position="17"/>
        <end position="100"/>
    </location>
</feature>
<dbReference type="PATRIC" id="fig|178901.15.peg.2081"/>
<evidence type="ECO:0000313" key="2">
    <source>
        <dbReference type="EMBL" id="KXV75475.1"/>
    </source>
</evidence>
<dbReference type="InterPro" id="IPR052512">
    <property type="entry name" value="4CMD/NDH-1_regulator"/>
</dbReference>